<feature type="domain" description="Surface-adhesin protein E-like" evidence="1">
    <location>
        <begin position="18"/>
        <end position="113"/>
    </location>
</feature>
<keyword evidence="3" id="KW-1185">Reference proteome</keyword>
<proteinExistence type="predicted"/>
<reference evidence="2 3" key="1">
    <citation type="submission" date="2024-05" db="EMBL/GenBank/DDBJ databases">
        <title>Sphingomonas sp. HF-S3 16S ribosomal RNA gene Genome sequencing and assembly.</title>
        <authorList>
            <person name="Lee H."/>
        </authorList>
    </citation>
    <scope>NUCLEOTIDE SEQUENCE [LARGE SCALE GENOMIC DNA]</scope>
    <source>
        <strain evidence="2 3">HF-S3</strain>
    </source>
</reference>
<protein>
    <submittedName>
        <fullName evidence="2">Surface-adhesin E family protein</fullName>
    </submittedName>
</protein>
<dbReference type="EMBL" id="JBDIZK010000013">
    <property type="protein sequence ID" value="MEN3749388.1"/>
    <property type="molecule type" value="Genomic_DNA"/>
</dbReference>
<sequence length="115" mass="13038">MLLPLALLIAMAPFQQQWQQVDSDQDGSLFVDTRSIRSEGSLRIYRSKLVKPGDPRVFEMEVEIDCAARSTSVRSGRLFQDGKQVAERTIPQTQRRIELIPDPANDPVLKLVCVR</sequence>
<dbReference type="Proteomes" id="UP001427805">
    <property type="component" value="Unassembled WGS sequence"/>
</dbReference>
<evidence type="ECO:0000313" key="3">
    <source>
        <dbReference type="Proteomes" id="UP001427805"/>
    </source>
</evidence>
<evidence type="ECO:0000259" key="1">
    <source>
        <dbReference type="Pfam" id="PF16747"/>
    </source>
</evidence>
<dbReference type="Pfam" id="PF16747">
    <property type="entry name" value="Adhesin_E"/>
    <property type="match status" value="1"/>
</dbReference>
<gene>
    <name evidence="2" type="ORF">TPR58_19595</name>
</gene>
<organism evidence="2 3">
    <name type="scientific">Sphingomonas rustica</name>
    <dbReference type="NCBI Taxonomy" id="3103142"/>
    <lineage>
        <taxon>Bacteria</taxon>
        <taxon>Pseudomonadati</taxon>
        <taxon>Pseudomonadota</taxon>
        <taxon>Alphaproteobacteria</taxon>
        <taxon>Sphingomonadales</taxon>
        <taxon>Sphingomonadaceae</taxon>
        <taxon>Sphingomonas</taxon>
    </lineage>
</organism>
<accession>A0ABV0BCW7</accession>
<evidence type="ECO:0000313" key="2">
    <source>
        <dbReference type="EMBL" id="MEN3749388.1"/>
    </source>
</evidence>
<dbReference type="InterPro" id="IPR031939">
    <property type="entry name" value="Adhesin_E-like"/>
</dbReference>
<name>A0ABV0BCW7_9SPHN</name>
<comment type="caution">
    <text evidence="2">The sequence shown here is derived from an EMBL/GenBank/DDBJ whole genome shotgun (WGS) entry which is preliminary data.</text>
</comment>
<dbReference type="RefSeq" id="WP_346248430.1">
    <property type="nucleotide sequence ID" value="NZ_JBDIZK010000013.1"/>
</dbReference>